<reference evidence="1 2" key="1">
    <citation type="submission" date="2016-05" db="EMBL/GenBank/DDBJ databases">
        <title>Nuclear genome of Blastocystis sp. subtype 1 NandII.</title>
        <authorList>
            <person name="Gentekaki E."/>
            <person name="Curtis B."/>
            <person name="Stairs C."/>
            <person name="Eme L."/>
            <person name="Herman E."/>
            <person name="Klimes V."/>
            <person name="Arias M.C."/>
            <person name="Elias M."/>
            <person name="Hilliou F."/>
            <person name="Klute M."/>
            <person name="Malik S.-B."/>
            <person name="Pightling A."/>
            <person name="Rachubinski R."/>
            <person name="Salas D."/>
            <person name="Schlacht A."/>
            <person name="Suga H."/>
            <person name="Archibald J."/>
            <person name="Ball S.G."/>
            <person name="Clark G."/>
            <person name="Dacks J."/>
            <person name="Van Der Giezen M."/>
            <person name="Tsaousis A."/>
            <person name="Roger A."/>
        </authorList>
    </citation>
    <scope>NUCLEOTIDE SEQUENCE [LARGE SCALE GENOMIC DNA]</scope>
    <source>
        <strain evidence="2">ATCC 50177 / NandII</strain>
    </source>
</reference>
<name>A0A196SFT1_BLAHN</name>
<evidence type="ECO:0000313" key="2">
    <source>
        <dbReference type="Proteomes" id="UP000078348"/>
    </source>
</evidence>
<dbReference type="EMBL" id="LXWW01000167">
    <property type="protein sequence ID" value="OAO15176.1"/>
    <property type="molecule type" value="Genomic_DNA"/>
</dbReference>
<comment type="caution">
    <text evidence="1">The sequence shown here is derived from an EMBL/GenBank/DDBJ whole genome shotgun (WGS) entry which is preliminary data.</text>
</comment>
<keyword evidence="2" id="KW-1185">Reference proteome</keyword>
<sequence length="512" mass="58098">MVPPTPVPLPDIKRPRVQENLITFDREEYLNVIAAGFICSAGISKNIFENDFLQNLCYTLHWQPPSLYTVQKRITDASKRISDACFQYLAQQVSVTLVAYLWTDISKRCSLSFAACSPSGTLCFLSYMQCKQEGWSVAFIAQQCLEMLQLLQSRQIRVGMLYFDDAVFFDTLKSTFASNGPALPITGNTLAWCAELLTSIFTYPDFMGAKQSILSVYAAIQKKSPVSDLFRQNLPPEERDHLHLFLLDDANWVSLFEAARLLLAYYPALAATQQALQNGVVSGQSAFPVDISEAWKQEIQQLLVLFSPIVACTDPKNTSHLNPYVVYLSLIQCINMAKGASLSSDAIMHIDSHIDQCVQKYFNTELLCLYHYFARGNDQGDVATECNDQLFPRSTLESVLQRLYTGDNWEACTAELNEYMKKREKLGGMTLPYSWWLGDGRICYPELSKVVLAIIAFPNCEESVDVYNTMKCCVHYRLRSKKDTETTAAKVNEEMMLSCNRHLLIRWDMDFQ</sequence>
<accession>A0A196SFT1</accession>
<proteinExistence type="predicted"/>
<gene>
    <name evidence="1" type="ORF">AV274_3112</name>
</gene>
<evidence type="ECO:0000313" key="1">
    <source>
        <dbReference type="EMBL" id="OAO15176.1"/>
    </source>
</evidence>
<protein>
    <submittedName>
        <fullName evidence="1">Uncharacterized protein</fullName>
    </submittedName>
</protein>
<dbReference type="OrthoDB" id="228193at2759"/>
<organism evidence="1 2">
    <name type="scientific">Blastocystis sp. subtype 1 (strain ATCC 50177 / NandII)</name>
    <dbReference type="NCBI Taxonomy" id="478820"/>
    <lineage>
        <taxon>Eukaryota</taxon>
        <taxon>Sar</taxon>
        <taxon>Stramenopiles</taxon>
        <taxon>Bigyra</taxon>
        <taxon>Opalozoa</taxon>
        <taxon>Opalinata</taxon>
        <taxon>Blastocystidae</taxon>
        <taxon>Blastocystis</taxon>
    </lineage>
</organism>
<dbReference type="Proteomes" id="UP000078348">
    <property type="component" value="Unassembled WGS sequence"/>
</dbReference>
<dbReference type="AlphaFoldDB" id="A0A196SFT1"/>